<evidence type="ECO:0000313" key="1">
    <source>
        <dbReference type="EMBL" id="BBF70508.1"/>
    </source>
</evidence>
<sequence>MPGENIDIASLEAMLAATAPPRTPAQIFEACPGIVQRIESLEPLQAIATFSALSTEPGFGSNLVRLDMATRLALARAQGDNSPSRSSLFRLLNSDLADCGVSLLEDPPEHFFMSTIATRRGPYRLFQGIWEKAAAFSEDMLEAFGQLPPSRWGAAAFDSAYALLTLSDLLAHRAGLKHNIVAEDKSAQKLELPKERQLSPLATRVLISWADLERLELTENDLAPFFLDPELSDDFLHAEPGDSELERQPLIAFAEGILVVAPHNLSTALRAHLIETAVANGASEQLRMLLLDAQSERIALSGFAQLWKQPVEIVDGHPIRQLLFESAAGCPLHILQIVDGFDGVPPARFGPTSASQSMEAMIGDSVAFAHEMMAKRAEFRKGLSIVLLGGWGRSGSVALASVEIPDWEVIALEPADASAIAFAGIGMPVDMYRLHEQLRMVEAQGFFPRAPNGWMNLCALWQETDQNLIPEHLSEIEPPLDFNYPGNLLLSIRTEAVQKEGRWAFPLPNGRYEIVSRLDREDYFETAKPSYIATSGLRRRELLGVVVGRRPVWLEAIPAKRGGRSFDTYETWKAAIHWLEVALPKFDAQYPGLDRKPVSILLEIDWPPDRLGNSVDDATVLTSITTTMDRDKRSAILHMAPEWQHGLHRANNFAEMVLAASMLEIVSTLAGGVAGREELLAFMTAVVGSDDIRWRHSFVADRPLSMLKAHGLIDDFNEIPDSASALARCGSTFLSRDRSLGFHIVGADQCFSFLMEHHGALMDRLISNIRGFDRVALVDASIRRLTAALAEEQMWQISARAMRAAYGAKKDFDQSLKRRSEINAVIRGASILIEMGSCEAALSDGVHPGAADIDDLLAQALLIFQTAEIVPPFRAGFLDAEIKISPTGNLLYDHDFTRTALVSSVHAHHFEHRQSADKAYRSLFETGATDTALTPALEAAVQAEYALSFDQFASFSGACAKLAIDSGNAVLKKRWSELLSALADLEGYVATDLAPALKQLTLGSRSSWSSYPKGAGPSDFDVSRFDRHFSLIRRPIVALDATDDPYLLVSPVLIERAALHNLAGALQGGLQGRFWSSPQMRSFVGAMAERTGLDFNVRAAEAARQSGARAFDSVPLSDALQHKGTDTVKRLGDIDILAFSQDGLHAWVIEAKDIRFCRTLGETTSRLSEYRGQTDSRGRRDNLRKHLDRVDYVRAHAADLAKRYALPATPTIHGLVLFDSPQPMKFMPRHASPDAQFMMLDELASFEWSPGKEGR</sequence>
<keyword evidence="2" id="KW-1185">Reference proteome</keyword>
<dbReference type="EMBL" id="AP018817">
    <property type="protein sequence ID" value="BBF70508.1"/>
    <property type="molecule type" value="Genomic_DNA"/>
</dbReference>
<evidence type="ECO:0000313" key="2">
    <source>
        <dbReference type="Proteomes" id="UP001059971"/>
    </source>
</evidence>
<organism evidence="1 2">
    <name type="scientific">Sphingomonas bisphenolicum</name>
    <dbReference type="NCBI Taxonomy" id="296544"/>
    <lineage>
        <taxon>Bacteria</taxon>
        <taxon>Pseudomonadati</taxon>
        <taxon>Pseudomonadota</taxon>
        <taxon>Alphaproteobacteria</taxon>
        <taxon>Sphingomonadales</taxon>
        <taxon>Sphingomonadaceae</taxon>
        <taxon>Sphingomonas</taxon>
    </lineage>
</organism>
<name>A0ABM7G541_9SPHN</name>
<accession>A0ABM7G541</accession>
<protein>
    <submittedName>
        <fullName evidence="1">Uncharacterized protein</fullName>
    </submittedName>
</protein>
<proteinExistence type="predicted"/>
<reference evidence="1" key="1">
    <citation type="submission" date="2018-07" db="EMBL/GenBank/DDBJ databases">
        <title>Complete genome sequence of Sphingomonas bisphenolicum strain AO1, a bisphenol A degradative bacterium isolated from Japanese farm field.</title>
        <authorList>
            <person name="Murakami M."/>
            <person name="Koh M."/>
            <person name="Koba S."/>
            <person name="Matsumura Y."/>
        </authorList>
    </citation>
    <scope>NUCLEOTIDE SEQUENCE</scope>
    <source>
        <strain evidence="1">AO1</strain>
    </source>
</reference>
<gene>
    <name evidence="1" type="ORF">SBA_ch1_27080</name>
</gene>
<dbReference type="Proteomes" id="UP001059971">
    <property type="component" value="Chromosome 1"/>
</dbReference>